<dbReference type="EMBL" id="SRLO01000195">
    <property type="protein sequence ID" value="TNN68061.1"/>
    <property type="molecule type" value="Genomic_DNA"/>
</dbReference>
<evidence type="ECO:0000256" key="1">
    <source>
        <dbReference type="SAM" id="MobiDB-lite"/>
    </source>
</evidence>
<keyword evidence="3" id="KW-1185">Reference proteome</keyword>
<name>A0A4Z2HR57_9TELE</name>
<evidence type="ECO:0000313" key="3">
    <source>
        <dbReference type="Proteomes" id="UP000314294"/>
    </source>
</evidence>
<feature type="region of interest" description="Disordered" evidence="1">
    <location>
        <begin position="50"/>
        <end position="86"/>
    </location>
</feature>
<feature type="compositionally biased region" description="Basic and acidic residues" evidence="1">
    <location>
        <begin position="55"/>
        <end position="66"/>
    </location>
</feature>
<protein>
    <submittedName>
        <fullName evidence="2">Uncharacterized protein</fullName>
    </submittedName>
</protein>
<dbReference type="AlphaFoldDB" id="A0A4Z2HR57"/>
<reference evidence="2 3" key="1">
    <citation type="submission" date="2019-03" db="EMBL/GenBank/DDBJ databases">
        <title>First draft genome of Liparis tanakae, snailfish: a comprehensive survey of snailfish specific genes.</title>
        <authorList>
            <person name="Kim W."/>
            <person name="Song I."/>
            <person name="Jeong J.-H."/>
            <person name="Kim D."/>
            <person name="Kim S."/>
            <person name="Ryu S."/>
            <person name="Song J.Y."/>
            <person name="Lee S.K."/>
        </authorList>
    </citation>
    <scope>NUCLEOTIDE SEQUENCE [LARGE SCALE GENOMIC DNA]</scope>
    <source>
        <tissue evidence="2">Muscle</tissue>
    </source>
</reference>
<proteinExistence type="predicted"/>
<accession>A0A4Z2HR57</accession>
<dbReference type="Proteomes" id="UP000314294">
    <property type="component" value="Unassembled WGS sequence"/>
</dbReference>
<organism evidence="2 3">
    <name type="scientific">Liparis tanakae</name>
    <name type="common">Tanaka's snailfish</name>
    <dbReference type="NCBI Taxonomy" id="230148"/>
    <lineage>
        <taxon>Eukaryota</taxon>
        <taxon>Metazoa</taxon>
        <taxon>Chordata</taxon>
        <taxon>Craniata</taxon>
        <taxon>Vertebrata</taxon>
        <taxon>Euteleostomi</taxon>
        <taxon>Actinopterygii</taxon>
        <taxon>Neopterygii</taxon>
        <taxon>Teleostei</taxon>
        <taxon>Neoteleostei</taxon>
        <taxon>Acanthomorphata</taxon>
        <taxon>Eupercaria</taxon>
        <taxon>Perciformes</taxon>
        <taxon>Cottioidei</taxon>
        <taxon>Cottales</taxon>
        <taxon>Liparidae</taxon>
        <taxon>Liparis</taxon>
    </lineage>
</organism>
<sequence>MNGLESLSPELRLAADTDRILSDNKEVTPPSHCILHHCSRALMAAMLPARQAQTDGHRQGETDGRTSRRTGAVRNRRGRSRVEESEERAIPIVSVRTCGCMQTSCTSVKPERKKEGYQSSRAASSSCVCDMLTAPWSSASCSLALALSFAMLQVRSSSELGPSGLSHFPDLWVAGCTRTLSAALTVLVHG</sequence>
<comment type="caution">
    <text evidence="2">The sequence shown here is derived from an EMBL/GenBank/DDBJ whole genome shotgun (WGS) entry which is preliminary data.</text>
</comment>
<evidence type="ECO:0000313" key="2">
    <source>
        <dbReference type="EMBL" id="TNN68061.1"/>
    </source>
</evidence>
<gene>
    <name evidence="2" type="ORF">EYF80_021706</name>
</gene>